<organism evidence="3 4">
    <name type="scientific">Penicillium nalgiovense</name>
    <dbReference type="NCBI Taxonomy" id="60175"/>
    <lineage>
        <taxon>Eukaryota</taxon>
        <taxon>Fungi</taxon>
        <taxon>Dikarya</taxon>
        <taxon>Ascomycota</taxon>
        <taxon>Pezizomycotina</taxon>
        <taxon>Eurotiomycetes</taxon>
        <taxon>Eurotiomycetidae</taxon>
        <taxon>Eurotiales</taxon>
        <taxon>Aspergillaceae</taxon>
        <taxon>Penicillium</taxon>
    </lineage>
</organism>
<comment type="caution">
    <text evidence="3">The sequence shown here is derived from an EMBL/GenBank/DDBJ whole genome shotgun (WGS) entry which is preliminary data.</text>
</comment>
<sequence>MRYALIAPVLLAVTALAVPVPNQGDVSVANRDGIDAAAAADANVSGDVSADVKRDDPNDIDADVDADADDDSGSDVIVNVGGAETTGVAK</sequence>
<reference evidence="4" key="1">
    <citation type="journal article" date="2017" name="Nat. Microbiol.">
        <title>Global analysis of biosynthetic gene clusters reveals vast potential of secondary metabolite production in Penicillium species.</title>
        <authorList>
            <person name="Nielsen J.C."/>
            <person name="Grijseels S."/>
            <person name="Prigent S."/>
            <person name="Ji B."/>
            <person name="Dainat J."/>
            <person name="Nielsen K.F."/>
            <person name="Frisvad J.C."/>
            <person name="Workman M."/>
            <person name="Nielsen J."/>
        </authorList>
    </citation>
    <scope>NUCLEOTIDE SEQUENCE [LARGE SCALE GENOMIC DNA]</scope>
    <source>
        <strain evidence="4">IBT 13039</strain>
    </source>
</reference>
<keyword evidence="4" id="KW-1185">Reference proteome</keyword>
<feature type="chain" id="PRO_5012867679" evidence="2">
    <location>
        <begin position="18"/>
        <end position="90"/>
    </location>
</feature>
<dbReference type="AlphaFoldDB" id="A0A1V6YNT4"/>
<protein>
    <submittedName>
        <fullName evidence="3">Uncharacterized protein</fullName>
    </submittedName>
</protein>
<feature type="signal peptide" evidence="2">
    <location>
        <begin position="1"/>
        <end position="17"/>
    </location>
</feature>
<feature type="compositionally biased region" description="Low complexity" evidence="1">
    <location>
        <begin position="39"/>
        <end position="49"/>
    </location>
</feature>
<keyword evidence="2" id="KW-0732">Signal</keyword>
<evidence type="ECO:0000313" key="3">
    <source>
        <dbReference type="EMBL" id="OQE88978.1"/>
    </source>
</evidence>
<proteinExistence type="predicted"/>
<name>A0A1V6YNT4_PENNA</name>
<evidence type="ECO:0000256" key="1">
    <source>
        <dbReference type="SAM" id="MobiDB-lite"/>
    </source>
</evidence>
<evidence type="ECO:0000256" key="2">
    <source>
        <dbReference type="SAM" id="SignalP"/>
    </source>
</evidence>
<dbReference type="Proteomes" id="UP000191691">
    <property type="component" value="Unassembled WGS sequence"/>
</dbReference>
<dbReference type="EMBL" id="MOOB01000015">
    <property type="protein sequence ID" value="OQE88978.1"/>
    <property type="molecule type" value="Genomic_DNA"/>
</dbReference>
<feature type="region of interest" description="Disordered" evidence="1">
    <location>
        <begin position="39"/>
        <end position="75"/>
    </location>
</feature>
<evidence type="ECO:0000313" key="4">
    <source>
        <dbReference type="Proteomes" id="UP000191691"/>
    </source>
</evidence>
<accession>A0A1V6YNT4</accession>
<feature type="compositionally biased region" description="Acidic residues" evidence="1">
    <location>
        <begin position="58"/>
        <end position="73"/>
    </location>
</feature>
<gene>
    <name evidence="3" type="ORF">PENNAL_c0015G05292</name>
</gene>